<dbReference type="OrthoDB" id="1882547at2759"/>
<keyword evidence="4" id="KW-0812">Transmembrane</keyword>
<keyword evidence="1" id="KW-0808">Transferase</keyword>
<comment type="caution">
    <text evidence="5">The sequence shown here is derived from an EMBL/GenBank/DDBJ whole genome shotgun (WGS) entry which is preliminary data.</text>
</comment>
<feature type="transmembrane region" description="Helical" evidence="4">
    <location>
        <begin position="6"/>
        <end position="25"/>
    </location>
</feature>
<dbReference type="PANTHER" id="PTHR36050:SF1">
    <property type="entry name" value="O-FUCOSYLTRANSFERASE 30"/>
    <property type="match status" value="1"/>
</dbReference>
<dbReference type="AlphaFoldDB" id="A0A9N9GTX8"/>
<evidence type="ECO:0000256" key="1">
    <source>
        <dbReference type="ARBA" id="ARBA00022679"/>
    </source>
</evidence>
<name>A0A9N9GTX8_9GLOM</name>
<dbReference type="EMBL" id="CAJVPY010004847">
    <property type="protein sequence ID" value="CAG8629607.1"/>
    <property type="molecule type" value="Genomic_DNA"/>
</dbReference>
<sequence>MGLIYIKIVFLILFVNSFISISLYLNYRRHAQFLNLTETIIQTSTNFNITNSNEFNILNPNKYDHLTRHKENFLTYLPHDGFNNQRIELENAIFLAWFLNRTLIIPPFLYFVGVTPIIAQPYDKLYDLLSRFIHPNNHFKENKITFCFSEDKTESNFRGIKDIQIFDANYNTSSYFQENQRNCKLVSYTLYNWENLIDFSFVRRHIKYIHRRDFNFKHLVESLNIDPNTEVYNVPSDEYPYQVRYYDSSESKAELGKYKKRVNLITLSKKPQKLMHFGNVYPLSRITKELQKSKNFWEKLMNKMLPNNPIIINVVNRIVDKIGGMDSFIGVHARLGDGYFVKNKDKTVQGLIKRIQEDFEEISIKNNKPSLPSVIFLATDVKRNDTSLQPFFQTFPCVYTLDDFSDLLEPLKFLKNPRDGMVMYEFLIPLVDLMVISKGSKFYRTNRSSFSNYARRLNKIK</sequence>
<reference evidence="5" key="1">
    <citation type="submission" date="2021-06" db="EMBL/GenBank/DDBJ databases">
        <authorList>
            <person name="Kallberg Y."/>
            <person name="Tangrot J."/>
            <person name="Rosling A."/>
        </authorList>
    </citation>
    <scope>NUCLEOTIDE SEQUENCE</scope>
    <source>
        <strain evidence="5">MA453B</strain>
    </source>
</reference>
<evidence type="ECO:0000256" key="3">
    <source>
        <dbReference type="ARBA" id="ARBA00023277"/>
    </source>
</evidence>
<keyword evidence="4" id="KW-0472">Membrane</keyword>
<keyword evidence="2" id="KW-0294">Fucose metabolism</keyword>
<dbReference type="GO" id="GO:0006004">
    <property type="term" value="P:fucose metabolic process"/>
    <property type="evidence" value="ECO:0007669"/>
    <property type="project" value="UniProtKB-KW"/>
</dbReference>
<keyword evidence="3" id="KW-0119">Carbohydrate metabolism</keyword>
<gene>
    <name evidence="5" type="ORF">DERYTH_LOCUS9078</name>
</gene>
<accession>A0A9N9GTX8</accession>
<feature type="transmembrane region" description="Helical" evidence="4">
    <location>
        <begin position="92"/>
        <end position="112"/>
    </location>
</feature>
<organism evidence="5 6">
    <name type="scientific">Dentiscutata erythropus</name>
    <dbReference type="NCBI Taxonomy" id="1348616"/>
    <lineage>
        <taxon>Eukaryota</taxon>
        <taxon>Fungi</taxon>
        <taxon>Fungi incertae sedis</taxon>
        <taxon>Mucoromycota</taxon>
        <taxon>Glomeromycotina</taxon>
        <taxon>Glomeromycetes</taxon>
        <taxon>Diversisporales</taxon>
        <taxon>Gigasporaceae</taxon>
        <taxon>Dentiscutata</taxon>
    </lineage>
</organism>
<dbReference type="CDD" id="cd11296">
    <property type="entry name" value="O-FucT_like"/>
    <property type="match status" value="1"/>
</dbReference>
<proteinExistence type="predicted"/>
<keyword evidence="6" id="KW-1185">Reference proteome</keyword>
<dbReference type="Gene3D" id="3.40.50.11350">
    <property type="match status" value="1"/>
</dbReference>
<dbReference type="Proteomes" id="UP000789405">
    <property type="component" value="Unassembled WGS sequence"/>
</dbReference>
<protein>
    <submittedName>
        <fullName evidence="5">19458_t:CDS:1</fullName>
    </submittedName>
</protein>
<dbReference type="PANTHER" id="PTHR36050">
    <property type="entry name" value="O-FUCOSYLTRANSFERASE 30"/>
    <property type="match status" value="1"/>
</dbReference>
<evidence type="ECO:0000313" key="5">
    <source>
        <dbReference type="EMBL" id="CAG8629607.1"/>
    </source>
</evidence>
<dbReference type="GO" id="GO:0016740">
    <property type="term" value="F:transferase activity"/>
    <property type="evidence" value="ECO:0007669"/>
    <property type="project" value="UniProtKB-KW"/>
</dbReference>
<evidence type="ECO:0000256" key="4">
    <source>
        <dbReference type="SAM" id="Phobius"/>
    </source>
</evidence>
<evidence type="ECO:0000313" key="6">
    <source>
        <dbReference type="Proteomes" id="UP000789405"/>
    </source>
</evidence>
<evidence type="ECO:0000256" key="2">
    <source>
        <dbReference type="ARBA" id="ARBA00023253"/>
    </source>
</evidence>
<dbReference type="InterPro" id="IPR019378">
    <property type="entry name" value="GDP-Fuc_O-FucTrfase"/>
</dbReference>
<dbReference type="Pfam" id="PF10250">
    <property type="entry name" value="O-FucT"/>
    <property type="match status" value="1"/>
</dbReference>
<keyword evidence="4" id="KW-1133">Transmembrane helix</keyword>